<dbReference type="Pfam" id="PF03176">
    <property type="entry name" value="MMPL"/>
    <property type="match status" value="2"/>
</dbReference>
<feature type="region of interest" description="Disordered" evidence="7">
    <location>
        <begin position="1"/>
        <end position="20"/>
    </location>
</feature>
<protein>
    <submittedName>
        <fullName evidence="10">MMPL family transporter</fullName>
    </submittedName>
</protein>
<dbReference type="InterPro" id="IPR050545">
    <property type="entry name" value="Mycobact_MmpL"/>
</dbReference>
<dbReference type="GO" id="GO:0005886">
    <property type="term" value="C:plasma membrane"/>
    <property type="evidence" value="ECO:0007669"/>
    <property type="project" value="UniProtKB-SubCell"/>
</dbReference>
<evidence type="ECO:0000313" key="10">
    <source>
        <dbReference type="EMBL" id="MSS85109.1"/>
    </source>
</evidence>
<keyword evidence="11" id="KW-1185">Reference proteome</keyword>
<accession>A0A6N7VTL5</accession>
<name>A0A6N7VTL5_9ACTO</name>
<evidence type="ECO:0000256" key="8">
    <source>
        <dbReference type="SAM" id="Phobius"/>
    </source>
</evidence>
<evidence type="ECO:0000256" key="1">
    <source>
        <dbReference type="ARBA" id="ARBA00004651"/>
    </source>
</evidence>
<feature type="compositionally biased region" description="Pro residues" evidence="7">
    <location>
        <begin position="490"/>
        <end position="499"/>
    </location>
</feature>
<feature type="transmembrane region" description="Helical" evidence="8">
    <location>
        <begin position="216"/>
        <end position="237"/>
    </location>
</feature>
<comment type="subcellular location">
    <subcellularLocation>
        <location evidence="1">Cell membrane</location>
        <topology evidence="1">Multi-pass membrane protein</topology>
    </subcellularLocation>
</comment>
<feature type="compositionally biased region" description="Polar residues" evidence="7">
    <location>
        <begin position="468"/>
        <end position="480"/>
    </location>
</feature>
<dbReference type="Gene3D" id="1.20.1640.10">
    <property type="entry name" value="Multidrug efflux transporter AcrB transmembrane domain"/>
    <property type="match status" value="2"/>
</dbReference>
<dbReference type="InterPro" id="IPR000731">
    <property type="entry name" value="SSD"/>
</dbReference>
<evidence type="ECO:0000256" key="4">
    <source>
        <dbReference type="ARBA" id="ARBA00022692"/>
    </source>
</evidence>
<feature type="transmembrane region" description="Helical" evidence="8">
    <location>
        <begin position="688"/>
        <end position="711"/>
    </location>
</feature>
<feature type="transmembrane region" description="Helical" evidence="8">
    <location>
        <begin position="249"/>
        <end position="268"/>
    </location>
</feature>
<dbReference type="SUPFAM" id="SSF82866">
    <property type="entry name" value="Multidrug efflux transporter AcrB transmembrane domain"/>
    <property type="match status" value="2"/>
</dbReference>
<dbReference type="InterPro" id="IPR004869">
    <property type="entry name" value="MMPL_dom"/>
</dbReference>
<evidence type="ECO:0000256" key="2">
    <source>
        <dbReference type="ARBA" id="ARBA00010157"/>
    </source>
</evidence>
<keyword evidence="6 8" id="KW-0472">Membrane</keyword>
<evidence type="ECO:0000256" key="6">
    <source>
        <dbReference type="ARBA" id="ARBA00023136"/>
    </source>
</evidence>
<reference evidence="10 11" key="1">
    <citation type="submission" date="2019-08" db="EMBL/GenBank/DDBJ databases">
        <title>In-depth cultivation of the pig gut microbiome towards novel bacterial diversity and tailored functional studies.</title>
        <authorList>
            <person name="Wylensek D."/>
            <person name="Hitch T.C.A."/>
            <person name="Clavel T."/>
        </authorList>
    </citation>
    <scope>NUCLEOTIDE SEQUENCE [LARGE SCALE GENOMIC DNA]</scope>
    <source>
        <strain evidence="10 11">WB03_NA08</strain>
    </source>
</reference>
<gene>
    <name evidence="10" type="ORF">FYJ24_10125</name>
</gene>
<keyword evidence="3" id="KW-1003">Cell membrane</keyword>
<comment type="caution">
    <text evidence="10">The sequence shown here is derived from an EMBL/GenBank/DDBJ whole genome shotgun (WGS) entry which is preliminary data.</text>
</comment>
<dbReference type="AlphaFoldDB" id="A0A6N7VTL5"/>
<dbReference type="PANTHER" id="PTHR33406">
    <property type="entry name" value="MEMBRANE PROTEIN MJ1562-RELATED"/>
    <property type="match status" value="1"/>
</dbReference>
<feature type="transmembrane region" description="Helical" evidence="8">
    <location>
        <begin position="660"/>
        <end position="682"/>
    </location>
</feature>
<dbReference type="EMBL" id="VULO01000012">
    <property type="protein sequence ID" value="MSS85109.1"/>
    <property type="molecule type" value="Genomic_DNA"/>
</dbReference>
<dbReference type="PROSITE" id="PS50156">
    <property type="entry name" value="SSD"/>
    <property type="match status" value="1"/>
</dbReference>
<organism evidence="10 11">
    <name type="scientific">Scrofimicrobium canadense</name>
    <dbReference type="NCBI Taxonomy" id="2652290"/>
    <lineage>
        <taxon>Bacteria</taxon>
        <taxon>Bacillati</taxon>
        <taxon>Actinomycetota</taxon>
        <taxon>Actinomycetes</taxon>
        <taxon>Actinomycetales</taxon>
        <taxon>Actinomycetaceae</taxon>
        <taxon>Scrofimicrobium</taxon>
    </lineage>
</organism>
<dbReference type="Proteomes" id="UP000470875">
    <property type="component" value="Unassembled WGS sequence"/>
</dbReference>
<evidence type="ECO:0000313" key="11">
    <source>
        <dbReference type="Proteomes" id="UP000470875"/>
    </source>
</evidence>
<feature type="transmembrane region" description="Helical" evidence="8">
    <location>
        <begin position="562"/>
        <end position="579"/>
    </location>
</feature>
<feature type="transmembrane region" description="Helical" evidence="8">
    <location>
        <begin position="619"/>
        <end position="639"/>
    </location>
</feature>
<sequence length="749" mass="79059">MGRVRKPEHNNSASHREPGTHTRAARWLRILLPAFLIIGWVAAAGMGGPLFGRISEVSSNDQAAYLPSSAESTKASELSREFYDSDDIPAVALIVSNDSEIGEDSLVEITTSVEKLTDIDGVVEVSPPIPSEDGKATQVFIPLDSSGDIGETVTEMRNSLSTSLGDSYSVYITGPAGLTADLVDAFGGIDGLLLGVALVAVLVILLFVYRSVLLPITVLLTSLFALCVALLAVWNLANAGVFLLNGQTQGILFILVIGAATDYSLLYVSRYREELLQYEDKWRATREAIKGTIEPVLASGGTVIAGLLCLLLSDLKSNSVLGPVASIGIVFAMLAALTLLPAVLGLLGRKAFWPRLPQFDPGSEGEEHINYQGVWGRTVMFVSRHSRPIWMATTAALLVGAVGAVGLKADGVAQTELVLSASQARDGQEALSQHFPGGSGSPATIITTEENLDSAVEEILSQPGIDSLTITSDDSPSGQAPINVDGISPVGPPGTPAPTPTVVAGRVLLQATLAYPADSTEALSTITELRESLHSTVPDTLVGGTTATTLDTNVTSSHDRNLIIPIILAVILIILMMLLRAVVAPIMLILTTILSFGTAMGVAAIVFNHILDFPGADPAVPLYSFVFLVALGIDYNIFLMTRVREESQKYGTHQGIIRGLAITGTVITSAGLVLAATFAALAVIPILFLVQLAFIVSFGVLLDTFVVRTLLVPALSLEIGKAIWWPSALSRAKQPTPQFESNTASRIAD</sequence>
<evidence type="ECO:0000256" key="7">
    <source>
        <dbReference type="SAM" id="MobiDB-lite"/>
    </source>
</evidence>
<evidence type="ECO:0000259" key="9">
    <source>
        <dbReference type="PROSITE" id="PS50156"/>
    </source>
</evidence>
<feature type="transmembrane region" description="Helical" evidence="8">
    <location>
        <begin position="30"/>
        <end position="51"/>
    </location>
</feature>
<dbReference type="RefSeq" id="WP_154546062.1">
    <property type="nucleotide sequence ID" value="NZ_VULO01000012.1"/>
</dbReference>
<feature type="domain" description="SSD" evidence="9">
    <location>
        <begin position="589"/>
        <end position="717"/>
    </location>
</feature>
<feature type="region of interest" description="Disordered" evidence="7">
    <location>
        <begin position="466"/>
        <end position="501"/>
    </location>
</feature>
<evidence type="ECO:0000256" key="5">
    <source>
        <dbReference type="ARBA" id="ARBA00022989"/>
    </source>
</evidence>
<dbReference type="PANTHER" id="PTHR33406:SF6">
    <property type="entry name" value="MEMBRANE PROTEIN YDGH-RELATED"/>
    <property type="match status" value="1"/>
</dbReference>
<proteinExistence type="inferred from homology"/>
<comment type="similarity">
    <text evidence="2">Belongs to the resistance-nodulation-cell division (RND) (TC 2.A.6) family. MmpL subfamily.</text>
</comment>
<feature type="transmembrane region" description="Helical" evidence="8">
    <location>
        <begin position="586"/>
        <end position="607"/>
    </location>
</feature>
<feature type="transmembrane region" description="Helical" evidence="8">
    <location>
        <begin position="389"/>
        <end position="407"/>
    </location>
</feature>
<feature type="transmembrane region" description="Helical" evidence="8">
    <location>
        <begin position="325"/>
        <end position="347"/>
    </location>
</feature>
<feature type="transmembrane region" description="Helical" evidence="8">
    <location>
        <begin position="289"/>
        <end position="313"/>
    </location>
</feature>
<keyword evidence="5 8" id="KW-1133">Transmembrane helix</keyword>
<evidence type="ECO:0000256" key="3">
    <source>
        <dbReference type="ARBA" id="ARBA00022475"/>
    </source>
</evidence>
<feature type="transmembrane region" description="Helical" evidence="8">
    <location>
        <begin position="191"/>
        <end position="209"/>
    </location>
</feature>
<keyword evidence="4 8" id="KW-0812">Transmembrane</keyword>